<organism evidence="6 7">
    <name type="scientific">Oldenlandia corymbosa var. corymbosa</name>
    <dbReference type="NCBI Taxonomy" id="529605"/>
    <lineage>
        <taxon>Eukaryota</taxon>
        <taxon>Viridiplantae</taxon>
        <taxon>Streptophyta</taxon>
        <taxon>Embryophyta</taxon>
        <taxon>Tracheophyta</taxon>
        <taxon>Spermatophyta</taxon>
        <taxon>Magnoliopsida</taxon>
        <taxon>eudicotyledons</taxon>
        <taxon>Gunneridae</taxon>
        <taxon>Pentapetalae</taxon>
        <taxon>asterids</taxon>
        <taxon>lamiids</taxon>
        <taxon>Gentianales</taxon>
        <taxon>Rubiaceae</taxon>
        <taxon>Rubioideae</taxon>
        <taxon>Spermacoceae</taxon>
        <taxon>Hedyotis-Oldenlandia complex</taxon>
        <taxon>Oldenlandia</taxon>
    </lineage>
</organism>
<reference evidence="6" key="1">
    <citation type="submission" date="2023-03" db="EMBL/GenBank/DDBJ databases">
        <authorList>
            <person name="Julca I."/>
        </authorList>
    </citation>
    <scope>NUCLEOTIDE SEQUENCE</scope>
</reference>
<dbReference type="EMBL" id="OX459120">
    <property type="protein sequence ID" value="CAI9097534.1"/>
    <property type="molecule type" value="Genomic_DNA"/>
</dbReference>
<keyword evidence="2" id="KW-0217">Developmental protein</keyword>
<feature type="region of interest" description="Disordered" evidence="5">
    <location>
        <begin position="145"/>
        <end position="166"/>
    </location>
</feature>
<dbReference type="PRINTS" id="PR02064">
    <property type="entry name" value="DONSON"/>
</dbReference>
<feature type="compositionally biased region" description="Basic and acidic residues" evidence="5">
    <location>
        <begin position="76"/>
        <end position="87"/>
    </location>
</feature>
<evidence type="ECO:0000256" key="1">
    <source>
        <dbReference type="ARBA" id="ARBA00004123"/>
    </source>
</evidence>
<name>A0AAV1CPE6_OLDCO</name>
<keyword evidence="7" id="KW-1185">Reference proteome</keyword>
<feature type="region of interest" description="Disordered" evidence="5">
    <location>
        <begin position="1"/>
        <end position="23"/>
    </location>
</feature>
<dbReference type="GO" id="GO:0033260">
    <property type="term" value="P:nuclear DNA replication"/>
    <property type="evidence" value="ECO:0007669"/>
    <property type="project" value="TreeGrafter"/>
</dbReference>
<feature type="region of interest" description="Disordered" evidence="5">
    <location>
        <begin position="60"/>
        <end position="87"/>
    </location>
</feature>
<keyword evidence="3" id="KW-0539">Nucleus</keyword>
<gene>
    <name evidence="6" type="ORF">OLC1_LOCUS7996</name>
</gene>
<evidence type="ECO:0000256" key="2">
    <source>
        <dbReference type="ARBA" id="ARBA00022473"/>
    </source>
</evidence>
<dbReference type="GO" id="GO:0005634">
    <property type="term" value="C:nucleus"/>
    <property type="evidence" value="ECO:0007669"/>
    <property type="project" value="UniProtKB-SubCell"/>
</dbReference>
<proteinExistence type="inferred from homology"/>
<evidence type="ECO:0000313" key="6">
    <source>
        <dbReference type="EMBL" id="CAI9097534.1"/>
    </source>
</evidence>
<accession>A0AAV1CPE6</accession>
<protein>
    <submittedName>
        <fullName evidence="6">OLC1v1033987C2</fullName>
    </submittedName>
</protein>
<evidence type="ECO:0000256" key="5">
    <source>
        <dbReference type="SAM" id="MobiDB-lite"/>
    </source>
</evidence>
<comment type="similarity">
    <text evidence="4">Belongs to the DONSON family.</text>
</comment>
<sequence length="641" mass="70141">MAKIATAGPLPPTNTIHFGGAGSTVTTTTLKRKTPAELRREELLKRRNASVMELADKSQLPFAPSSKDGDGVILGNKKDMPKSPKYRDTRVDGLYRARKRCNRLRLLSKDEVVEENPPVAVSSRLKNSSVATHLAAEIQPQDLCNEDSATSIPSSEDRATSTKAHKVAGKANDGTFRGVKELAFGGENVPGLSNLDMDKALKGLVAHGAPASESQLESYERTSNFRTQISPLDFSVSGKKSPLDLTLKTTMRIISSASVNWFHRSVNCATFHNQFQCGSYATASEDQDFSGHTSSVSRWSSGAFSSWMFPQSPLSPLVISALTSAAVEGQVDFWNNRQQAWEDSFRSLYYMLRTRICDLFYVCTSQFVVMFTACDGPKNAKRTCNAYISRSTRGLRSLLKEHDVCFSMPLFPSKGDDITAEDLTELPELDKPSLQEADHFVAMSYVDNGSQSLLMFSGNQNVHGLYDFLLNYRYYLTSLTGVDVPILCSPVPFENGALSSPQVRCKEVRRADQLHLSSKDLNGEVELARGSSPGICYSVEIKDTYLPPWVVTSVCSAMASDGKSFEASFVTEPTSIGLNTALDIICQDSDPQAGTASGKTMQESSYTFGIQQTIFSPHLRSSFLKGLKYGDGSITASLSRV</sequence>
<comment type="subcellular location">
    <subcellularLocation>
        <location evidence="1">Nucleus</location>
    </subcellularLocation>
</comment>
<evidence type="ECO:0000256" key="4">
    <source>
        <dbReference type="ARBA" id="ARBA00025806"/>
    </source>
</evidence>
<dbReference type="PANTHER" id="PTHR12972">
    <property type="entry name" value="DOWNSTREAM NEIGHBOR OF SON"/>
    <property type="match status" value="1"/>
</dbReference>
<dbReference type="AlphaFoldDB" id="A0AAV1CPE6"/>
<evidence type="ECO:0000313" key="7">
    <source>
        <dbReference type="Proteomes" id="UP001161247"/>
    </source>
</evidence>
<dbReference type="PANTHER" id="PTHR12972:SF0">
    <property type="entry name" value="PROTEIN DOWNSTREAM NEIGHBOR OF SON"/>
    <property type="match status" value="1"/>
</dbReference>
<dbReference type="InterPro" id="IPR024861">
    <property type="entry name" value="Donson"/>
</dbReference>
<dbReference type="Proteomes" id="UP001161247">
    <property type="component" value="Chromosome 3"/>
</dbReference>
<evidence type="ECO:0000256" key="3">
    <source>
        <dbReference type="ARBA" id="ARBA00023242"/>
    </source>
</evidence>